<organism evidence="2 3">
    <name type="scientific">Rubripirellula obstinata</name>
    <dbReference type="NCBI Taxonomy" id="406547"/>
    <lineage>
        <taxon>Bacteria</taxon>
        <taxon>Pseudomonadati</taxon>
        <taxon>Planctomycetota</taxon>
        <taxon>Planctomycetia</taxon>
        <taxon>Pirellulales</taxon>
        <taxon>Pirellulaceae</taxon>
        <taxon>Rubripirellula</taxon>
    </lineage>
</organism>
<reference evidence="2 3" key="1">
    <citation type="submission" date="2019-08" db="EMBL/GenBank/DDBJ databases">
        <title>Deep-cultivation of Planctomycetes and their phenomic and genomic characterization uncovers novel biology.</title>
        <authorList>
            <person name="Wiegand S."/>
            <person name="Jogler M."/>
            <person name="Boedeker C."/>
            <person name="Pinto D."/>
            <person name="Vollmers J."/>
            <person name="Rivas-Marin E."/>
            <person name="Kohn T."/>
            <person name="Peeters S.H."/>
            <person name="Heuer A."/>
            <person name="Rast P."/>
            <person name="Oberbeckmann S."/>
            <person name="Bunk B."/>
            <person name="Jeske O."/>
            <person name="Meyerdierks A."/>
            <person name="Storesund J.E."/>
            <person name="Kallscheuer N."/>
            <person name="Luecker S."/>
            <person name="Lage O.M."/>
            <person name="Pohl T."/>
            <person name="Merkel B.J."/>
            <person name="Hornburger P."/>
            <person name="Mueller R.-W."/>
            <person name="Bruemmer F."/>
            <person name="Labrenz M."/>
            <person name="Spormann A.M."/>
            <person name="Op Den Camp H."/>
            <person name="Overmann J."/>
            <person name="Amann R."/>
            <person name="Jetten M.S.M."/>
            <person name="Mascher T."/>
            <person name="Medema M.H."/>
            <person name="Devos D.P."/>
            <person name="Kaster A.-K."/>
            <person name="Ovreas L."/>
            <person name="Rohde M."/>
            <person name="Galperin M.Y."/>
            <person name="Jogler C."/>
        </authorList>
    </citation>
    <scope>NUCLEOTIDE SEQUENCE [LARGE SCALE GENOMIC DNA]</scope>
    <source>
        <strain evidence="2 3">LF1</strain>
    </source>
</reference>
<dbReference type="EMBL" id="VRLW01000001">
    <property type="protein sequence ID" value="KAA1257518.1"/>
    <property type="molecule type" value="Genomic_DNA"/>
</dbReference>
<sequence>MHTVIRPSRGHLLPASRPAGHNQRTTNTALPPTLDQHPSADCPAGHQPTPESQCSINADVPDALRGTTNACLRLLDLTLPTQTCLTDRSLLRSTNGDCHPRGRSPRRRHRNGALRITIACTGVAAARFSLCLHVKSRHLGDAYRYPTACCLARSSATWRSLGRVLGTANQWLCLLM</sequence>
<dbReference type="Proteomes" id="UP000322699">
    <property type="component" value="Unassembled WGS sequence"/>
</dbReference>
<proteinExistence type="predicted"/>
<dbReference type="AlphaFoldDB" id="A0A5B1C8Q5"/>
<evidence type="ECO:0000256" key="1">
    <source>
        <dbReference type="SAM" id="MobiDB-lite"/>
    </source>
</evidence>
<gene>
    <name evidence="2" type="ORF">LF1_00050</name>
</gene>
<protein>
    <submittedName>
        <fullName evidence="2">Uncharacterized protein</fullName>
    </submittedName>
</protein>
<keyword evidence="3" id="KW-1185">Reference proteome</keyword>
<evidence type="ECO:0000313" key="3">
    <source>
        <dbReference type="Proteomes" id="UP000322699"/>
    </source>
</evidence>
<comment type="caution">
    <text evidence="2">The sequence shown here is derived from an EMBL/GenBank/DDBJ whole genome shotgun (WGS) entry which is preliminary data.</text>
</comment>
<feature type="region of interest" description="Disordered" evidence="1">
    <location>
        <begin position="1"/>
        <end position="53"/>
    </location>
</feature>
<evidence type="ECO:0000313" key="2">
    <source>
        <dbReference type="EMBL" id="KAA1257518.1"/>
    </source>
</evidence>
<name>A0A5B1C8Q5_9BACT</name>
<accession>A0A5B1C8Q5</accession>